<evidence type="ECO:0000313" key="2">
    <source>
        <dbReference type="Proteomes" id="UP000198398"/>
    </source>
</evidence>
<dbReference type="KEGG" id="brv:CFK39_15865"/>
<geneLocation type="plasmid" evidence="1 2">
    <name>unnamed2</name>
</geneLocation>
<keyword evidence="1" id="KW-0614">Plasmid</keyword>
<dbReference type="AlphaFoldDB" id="A0A220UHZ9"/>
<dbReference type="Proteomes" id="UP000198398">
    <property type="component" value="Plasmid unnamed2"/>
</dbReference>
<sequence length="368" mass="41072">MTRTRWSPRFAWGRRPGGKFDGYGRDYFLPDENGQTGEEEYLSATPRREQIARWLREERSAMLRATPLDSLTDQIAWRIAARTGYSADDWPASPALLEAMRESCHLYYDYEDVIDLEEMRADAEGRDPDPHAWAQEQAAAEAGDAALDALARARNLPDDIPEEHRRTVASIAFDTADRLRQDVADRRRDPSDAQLARHANVVGILHDPSNWSQRRLKNTGSSDVAGGAQAKLHGMTSPCGCGHVHRGTLRYRGLELAEDLPPFEYGDINVLEHWQSSTNSGDLSLNGVACHILLTNVRAAPADDRVAYLVTSCRDDIVIGSFLATPWEADARVEQLALFALATCDPTTRQRVYQQHAAVAHDLANLKE</sequence>
<name>A0A220UHZ9_9MICO</name>
<keyword evidence="2" id="KW-1185">Reference proteome</keyword>
<dbReference type="EMBL" id="CP022318">
    <property type="protein sequence ID" value="ASK67323.1"/>
    <property type="molecule type" value="Genomic_DNA"/>
</dbReference>
<reference evidence="1 2" key="1">
    <citation type="submission" date="2017-07" db="EMBL/GenBank/DDBJ databases">
        <title>Brachybacterium sp. VR2415.</title>
        <authorList>
            <person name="Tak E.J."/>
            <person name="Bae J.-W."/>
        </authorList>
    </citation>
    <scope>NUCLEOTIDE SEQUENCE [LARGE SCALE GENOMIC DNA]</scope>
    <source>
        <strain evidence="1 2">VR2415</strain>
        <plasmid evidence="1 2">unnamed2</plasmid>
    </source>
</reference>
<organism evidence="1 2">
    <name type="scientific">Brachybacterium avium</name>
    <dbReference type="NCBI Taxonomy" id="2017485"/>
    <lineage>
        <taxon>Bacteria</taxon>
        <taxon>Bacillati</taxon>
        <taxon>Actinomycetota</taxon>
        <taxon>Actinomycetes</taxon>
        <taxon>Micrococcales</taxon>
        <taxon>Dermabacteraceae</taxon>
        <taxon>Brachybacterium</taxon>
    </lineage>
</organism>
<evidence type="ECO:0000313" key="1">
    <source>
        <dbReference type="EMBL" id="ASK67323.1"/>
    </source>
</evidence>
<gene>
    <name evidence="1" type="ORF">CFK39_15865</name>
</gene>
<dbReference type="RefSeq" id="WP_089066554.1">
    <property type="nucleotide sequence ID" value="NZ_CP022318.1"/>
</dbReference>
<accession>A0A220UHZ9</accession>
<proteinExistence type="predicted"/>
<protein>
    <submittedName>
        <fullName evidence="1">Uncharacterized protein</fullName>
    </submittedName>
</protein>